<evidence type="ECO:0000313" key="1">
    <source>
        <dbReference type="EMBL" id="MBM6831514.1"/>
    </source>
</evidence>
<dbReference type="RefSeq" id="WP_204685694.1">
    <property type="nucleotide sequence ID" value="NZ_JACJLU010000005.1"/>
</dbReference>
<accession>A0ABS2FP14</accession>
<comment type="caution">
    <text evidence="1">The sequence shown here is derived from an EMBL/GenBank/DDBJ whole genome shotgun (WGS) entry which is preliminary data.</text>
</comment>
<gene>
    <name evidence="1" type="ORF">H5982_05245</name>
</gene>
<protein>
    <submittedName>
        <fullName evidence="1">Uncharacterized protein</fullName>
    </submittedName>
</protein>
<proteinExistence type="predicted"/>
<dbReference type="Proteomes" id="UP000775500">
    <property type="component" value="Unassembled WGS sequence"/>
</dbReference>
<dbReference type="EMBL" id="JACJLU010000005">
    <property type="protein sequence ID" value="MBM6831514.1"/>
    <property type="molecule type" value="Genomic_DNA"/>
</dbReference>
<evidence type="ECO:0000313" key="2">
    <source>
        <dbReference type="Proteomes" id="UP000775500"/>
    </source>
</evidence>
<dbReference type="SUPFAM" id="SSF52309">
    <property type="entry name" value="N-(deoxy)ribosyltransferase-like"/>
    <property type="match status" value="1"/>
</dbReference>
<reference evidence="1 2" key="1">
    <citation type="journal article" date="2021" name="Sci. Rep.">
        <title>The distribution of antibiotic resistance genes in chicken gut microbiota commensals.</title>
        <authorList>
            <person name="Juricova H."/>
            <person name="Matiasovicova J."/>
            <person name="Kubasova T."/>
            <person name="Cejkova D."/>
            <person name="Rychlik I."/>
        </authorList>
    </citation>
    <scope>NUCLEOTIDE SEQUENCE [LARGE SCALE GENOMIC DNA]</scope>
    <source>
        <strain evidence="1 2">An423</strain>
    </source>
</reference>
<name>A0ABS2FP14_9FIRM</name>
<dbReference type="Pfam" id="PF05014">
    <property type="entry name" value="Nuc_deoxyrib_tr"/>
    <property type="match status" value="1"/>
</dbReference>
<dbReference type="InterPro" id="IPR007710">
    <property type="entry name" value="Nucleoside_deoxyribTrfase"/>
</dbReference>
<organism evidence="1 2">
    <name type="scientific">Faecalicoccus acidiformans</name>
    <dbReference type="NCBI Taxonomy" id="915173"/>
    <lineage>
        <taxon>Bacteria</taxon>
        <taxon>Bacillati</taxon>
        <taxon>Bacillota</taxon>
        <taxon>Erysipelotrichia</taxon>
        <taxon>Erysipelotrichales</taxon>
        <taxon>Erysipelotrichaceae</taxon>
        <taxon>Faecalicoccus</taxon>
    </lineage>
</organism>
<dbReference type="Gene3D" id="3.40.50.450">
    <property type="match status" value="1"/>
</dbReference>
<sequence>MTKKSRVFVITPFDEDYLALYDELKKSFEEKFDFTNAGDLDNQQNILQDIVEGIYQADVIIADLTGLNPNVFYELGLAHAMNKKVIIITQDLTELPFDIKSYRANEYSLQFNKLPKLVEELKKLLFGAIDGSVKYGNPVSDYIPDFYKSGEIVTDHSELKTSGEENSGDIDGVSEEDGERGFLDFIADIEENSQKMTEEIIAMGSEMNEMNLSIDGASNEIQRVKDKSGNVNASFVRNICRKLSDPVDTFAGKLKNHVSEVTRYWGIVENSYLSLLDNQYAQNQDNLEELKKSINALGGMQNAIYDSDEKIERFIDALRGSMGMERRLNRAISMLVSELEEYLLMTETIASSIDRIISKGEVIIGVMEEM</sequence>
<keyword evidence="2" id="KW-1185">Reference proteome</keyword>